<comment type="caution">
    <text evidence="2">The sequence shown here is derived from an EMBL/GenBank/DDBJ whole genome shotgun (WGS) entry which is preliminary data.</text>
</comment>
<sequence length="227" mass="26016">MTALRESTKKKIFEMLEKSYFTSSSFSLQFVEDSNPFLTIAFIPEKKFSYSISEPAGYNSNGYISDEAPGVHIETGERYKHENLSAALKAIGPWIERILEDYRSKNPVIDEFEAFRKALCEQINEHIHDKDSHFTENEAEALRTRLDELNEKLKQIWEKSEITAQKLKEAEQEIERIKNDIAIFPKGVWYQVAGSKLVSAVKKVMGSAEGRQFALETAKKFLLDGPK</sequence>
<reference evidence="2 3" key="1">
    <citation type="journal article" date="2018" name="Environ. Microbiol.">
        <title>Isolation and genomic characterization of Novimethylophilus kurashikiensis gen. nov. sp. nov., a new lanthanide-dependent methylotrophic species of Methylophilaceae.</title>
        <authorList>
            <person name="Lv H."/>
            <person name="Sahin N."/>
            <person name="Tani A."/>
        </authorList>
    </citation>
    <scope>NUCLEOTIDE SEQUENCE [LARGE SCALE GENOMIC DNA]</scope>
    <source>
        <strain evidence="2 3">La2-4</strain>
    </source>
</reference>
<organism evidence="2 3">
    <name type="scientific">Novimethylophilus kurashikiensis</name>
    <dbReference type="NCBI Taxonomy" id="1825523"/>
    <lineage>
        <taxon>Bacteria</taxon>
        <taxon>Pseudomonadati</taxon>
        <taxon>Pseudomonadota</taxon>
        <taxon>Betaproteobacteria</taxon>
        <taxon>Nitrosomonadales</taxon>
        <taxon>Methylophilaceae</taxon>
        <taxon>Novimethylophilus</taxon>
    </lineage>
</organism>
<dbReference type="RefSeq" id="WP_109015833.1">
    <property type="nucleotide sequence ID" value="NZ_BDOQ01000009.1"/>
</dbReference>
<protein>
    <submittedName>
        <fullName evidence="2">Uncharacterized protein</fullName>
    </submittedName>
</protein>
<dbReference type="Proteomes" id="UP000245081">
    <property type="component" value="Unassembled WGS sequence"/>
</dbReference>
<evidence type="ECO:0000313" key="2">
    <source>
        <dbReference type="EMBL" id="GBG14645.1"/>
    </source>
</evidence>
<feature type="coiled-coil region" evidence="1">
    <location>
        <begin position="132"/>
        <end position="180"/>
    </location>
</feature>
<keyword evidence="1" id="KW-0175">Coiled coil</keyword>
<dbReference type="EMBL" id="BDOQ01000009">
    <property type="protein sequence ID" value="GBG14645.1"/>
    <property type="molecule type" value="Genomic_DNA"/>
</dbReference>
<evidence type="ECO:0000256" key="1">
    <source>
        <dbReference type="SAM" id="Coils"/>
    </source>
</evidence>
<gene>
    <name evidence="2" type="ORF">NMK_2244</name>
</gene>
<proteinExistence type="predicted"/>
<keyword evidence="3" id="KW-1185">Reference proteome</keyword>
<dbReference type="Gene3D" id="1.20.58.60">
    <property type="match status" value="1"/>
</dbReference>
<dbReference type="AlphaFoldDB" id="A0A2R5F9C9"/>
<accession>A0A2R5F9C9</accession>
<name>A0A2R5F9C9_9PROT</name>
<evidence type="ECO:0000313" key="3">
    <source>
        <dbReference type="Proteomes" id="UP000245081"/>
    </source>
</evidence>